<sequence length="730" mass="85398">MVDIKKLDNFFSILNKDSKKISKIKYVALGDSFVAGHNSKIGFNTNGNLTKGEISGLGYPSFLASLLQKNSELSLEAYDNLALPLSNIDLWIALLTLDKKAIVEAQNIIDFIQIQDWNVSNPFKNFFTNYFNNWNIKKNDFKIIYDKVCEANFITLSIGIIDLVSNLPFGEIKHLMKANGAEKPLVLNKTLQLIENSVKKISAKFEILLKTLKKIAPKAKIVVVPYVKPLLFFENVIEDYFNAYIEKNDLSIFDYAFRMFDNMQRQIAANLNINYINTYDYKYFNKNINFLFENAFSFFPTEKGYKKVAMDLYTKLMINKDEITYQWNSSKIYGKYINSENKAYWQNDFSSYTQIFDVKTNNLKLFTKVYGETYNFNLFKNSNLENKYSGILNSYLNISIFIENFIRYYKKDISLLLKKFIDNKFPNNTKYKSLSSISSYLQDEQKSKEVVLTLLKNGKFEKFLFIAENKLKVLKNENTQITLKVLISVIKETLKTSQAISFDILKQILNSSILENEKETISKISYEFLKDCLQTNLLEKMFNIKLNEHYLNIRQYLSELKSFTKLSTFIVSSIANHASLYSPLNNYDDFFQKWITNNKYNLIYLLDKIFLEISSLENISKTVDFVYDTILVIWKINKIDGKNQRALKENLRKILLILKSNPKNLNDLFINFINKIKDFSIFDYVTKKRKQKNVFKVSKWIGVNNIMFMMLKLLGPYLKIKAIIRKNKNS</sequence>
<gene>
    <name evidence="1" type="ORF">NCTC10113_01110</name>
</gene>
<name>A0A448ZYA6_METSV</name>
<dbReference type="EMBL" id="LR214939">
    <property type="protein sequence ID" value="VEU56214.1"/>
    <property type="molecule type" value="Genomic_DNA"/>
</dbReference>
<protein>
    <recommendedName>
        <fullName evidence="2">SGNH hydrolase-type esterase domain-containing protein</fullName>
    </recommendedName>
</protein>
<evidence type="ECO:0008006" key="2">
    <source>
        <dbReference type="Google" id="ProtNLM"/>
    </source>
</evidence>
<dbReference type="Pfam" id="PF00657">
    <property type="entry name" value="Lipase_GDSL"/>
    <property type="match status" value="1"/>
</dbReference>
<keyword evidence="1" id="KW-0614">Plasmid</keyword>
<dbReference type="AlphaFoldDB" id="A0A448ZYA6"/>
<dbReference type="Gene3D" id="3.40.50.1110">
    <property type="entry name" value="SGNH hydrolase"/>
    <property type="match status" value="1"/>
</dbReference>
<proteinExistence type="predicted"/>
<reference evidence="1" key="1">
    <citation type="submission" date="2019-01" db="EMBL/GenBank/DDBJ databases">
        <authorList>
            <consortium name="Pathogen Informatics"/>
        </authorList>
    </citation>
    <scope>NUCLEOTIDE SEQUENCE [LARGE SCALE GENOMIC DNA]</scope>
    <source>
        <strain evidence="1">NCTC10113</strain>
    </source>
</reference>
<organism evidence="1">
    <name type="scientific">Metamycoplasma salivarium</name>
    <name type="common">Mycoplasma salivarium</name>
    <dbReference type="NCBI Taxonomy" id="2124"/>
    <lineage>
        <taxon>Bacteria</taxon>
        <taxon>Bacillati</taxon>
        <taxon>Mycoplasmatota</taxon>
        <taxon>Mycoplasmoidales</taxon>
        <taxon>Metamycoplasmataceae</taxon>
        <taxon>Metamycoplasma</taxon>
    </lineage>
</organism>
<dbReference type="RefSeq" id="WP_024544081.1">
    <property type="nucleotide sequence ID" value="NZ_BPLX01000001.1"/>
</dbReference>
<dbReference type="InterPro" id="IPR001087">
    <property type="entry name" value="GDSL"/>
</dbReference>
<dbReference type="GO" id="GO:0016788">
    <property type="term" value="F:hydrolase activity, acting on ester bonds"/>
    <property type="evidence" value="ECO:0007669"/>
    <property type="project" value="InterPro"/>
</dbReference>
<accession>A0A448ZYA6</accession>
<dbReference type="InterPro" id="IPR036514">
    <property type="entry name" value="SGNH_hydro_sf"/>
</dbReference>
<geneLocation type="plasmid" evidence="1">
    <name>2</name>
</geneLocation>
<dbReference type="SUPFAM" id="SSF52266">
    <property type="entry name" value="SGNH hydrolase"/>
    <property type="match status" value="1"/>
</dbReference>
<evidence type="ECO:0000313" key="1">
    <source>
        <dbReference type="EMBL" id="VEU56214.1"/>
    </source>
</evidence>